<feature type="region of interest" description="Disordered" evidence="9">
    <location>
        <begin position="745"/>
        <end position="797"/>
    </location>
</feature>
<dbReference type="Proteomes" id="UP001620626">
    <property type="component" value="Unassembled WGS sequence"/>
</dbReference>
<comment type="subcellular location">
    <subcellularLocation>
        <location evidence="1">Membrane</location>
        <topology evidence="1">Multi-pass membrane protein</topology>
    </subcellularLocation>
</comment>
<evidence type="ECO:0000313" key="13">
    <source>
        <dbReference type="Proteomes" id="UP001620626"/>
    </source>
</evidence>
<evidence type="ECO:0000256" key="2">
    <source>
        <dbReference type="ARBA" id="ARBA00022448"/>
    </source>
</evidence>
<feature type="transmembrane region" description="Helical" evidence="10">
    <location>
        <begin position="93"/>
        <end position="116"/>
    </location>
</feature>
<name>A0ABD2KPE7_9BILA</name>
<feature type="region of interest" description="Disordered" evidence="9">
    <location>
        <begin position="330"/>
        <end position="358"/>
    </location>
</feature>
<evidence type="ECO:0000313" key="12">
    <source>
        <dbReference type="EMBL" id="KAL3104827.1"/>
    </source>
</evidence>
<feature type="region of interest" description="Disordered" evidence="9">
    <location>
        <begin position="1605"/>
        <end position="1673"/>
    </location>
</feature>
<feature type="compositionally biased region" description="Low complexity" evidence="9">
    <location>
        <begin position="1996"/>
        <end position="2012"/>
    </location>
</feature>
<comment type="caution">
    <text evidence="12">The sequence shown here is derived from an EMBL/GenBank/DDBJ whole genome shotgun (WGS) entry which is preliminary data.</text>
</comment>
<feature type="transmembrane region" description="Helical" evidence="10">
    <location>
        <begin position="389"/>
        <end position="412"/>
    </location>
</feature>
<sequence>MTPKGSVGSFVVGRSNIDLETNTNNNYSYSNSANLATTAIGNGKMSQGMAEEGEEQATAQLSNREEFHLHNLLENVDQMGTEHDSSWRKYARLVLPHIGLVIFVCLYAMFGAWVFYSIESPHEDRLKVIGIQRVYQMRQSLINGLINKRRKSGESDQTEAWKDGMEQQLNTFSEMLFKSYKENYVRYENVRFTNVHALQQLNAPHQSQMDSRFRRHFSKSRSDGKLWTPSSSLFFAATTMATIGYGNIVPVTSHGRIACIIFALFGAPLTIITIGDLGKFLSECTIWLYRRLKDKFYYFRYTFTVFWLARRRKRRRRQSKKSLVFSKDGDFGGREFGEHEADEGEEGEGEGEGEDEAERRARAQLQRLKLKSIKSVDEWDEQENTEVPVLLVFAILLLYIAAGGLLFAIMESWTYMDAFYYCFVSLTTIGFGDLVPDRHEYIALMLIYLGVGLAVTTMCIDLVGIQYIQKIHYFGRKFKGTDILQILRRKRMLERRFAMGEGKELIEYVIKQEREALFPSHQPRGLAQPAFHLANQAHARDQSEDEKISLRSEQQEMVPTEEAQEILPIHDLALARAMDIPRILEPATPIERRKLSTPTIETPPSESERLIMYAQQRHGVRADSWAESGPTPSVPSSTPSTAPSVRQRELIYEQFRSPQPSLTSFAFTFPPPSPDLRQIAEAARSARRLASCPLLPFASVSAFASPPPRRKWHTLACPSHALAELLRFARPRFVIVPLLESLSRKISSSSSPSPRGPAQLVKCPPGGARRPKGPPKGENSRRNSDDAGPEAAQHQRRHHALELIHETEPVEQQQLRYTLLRPAADAVQQAPKAPSFIHRFRCQPVWYYRRRRSLLMAEAHAAAAVPGADSHLQQRFRGDSASSSAAQALTAAAPILKRKRRERHARRYDPLQRMDWLALSPRIAIAEDGMPMASQELDELTLHSKALPPLLLDNHPAYNALMTHSHRQNVGSSSFCTTLPPSGCSTAREAASRHSPEHGLANTSRSRYGSVAEQQQLVISGDRWRRGDDKKATRKWKEMALRARFKTNFMDNSAEETIRRPLAITTTTPTSSRRSLTINALATTTTNGALKISKIKREEEKRKTARSSSTTTATTNSSSTRSGKKPGSPQRNWKMGETSSSAEVFPFPSPVPLARAVELPPLSLPRPPPSPSPPPPEPTPVPEMPVPKMAEQLELVVEDPHHTHPTLPPISRAAVMLEQIDELATDASVQSKVAQRLAPHQIASELLAISGSELRHLSPEQFVMEQQHLLLSDAFQGSVSESAAAESAAGSIEEAQKLYNLAAIEQQPNIVGTAHHTLTDSPMPYDLEEYGAMEEVGEEEEGEQSMFDIDLGAFELVDSAITAEELLTNEDPVIYHKDLPVHSVHHDTVQTEAAIENLMNASPSMLSTQVPPTMVADNYCFAVDGDRIQMADILGDEQWWKHTSRPTKYFYSKDLRRFYRVQCLAVRGRVVSARLANTTPAMGGGADDALAAELQQSISAAGDSFSVPSSLAFRRSMTFAGGGRASLASVPPTSSDSATSAPLSSASHFQQQQQQMLRRFGPDAQRGETVDLGDVYRVVRFYSFWRTCTSFHRIVTMIERIGQGSGAVVAAPTDQRRSPSRARTSGAGIAEQWCPPSQQQLHPRASTSSAATGGSEPTSSVARGDAFGGRSPRGLPDFQKRLFVQYLWRNAKPSDKARVQREFDPRRQRLLKYVTDTAARKRMTSAKVQWRSESAGTSTDKAAKWQSLQTPPGSATAPTFSPSAPSVRWRLPPGASASAGAPSPNRSPTHSASPFSAARRRPHSAVSASLRRTRTSADMRPKNYFKAQMAQFSLRSLALLGTFTILATFFTQSTTSGEWPGNTVSEKIDLLIAVYPRNTISKVMGYCKERKEKCEKEWKSSKTQEKFKETLKKLWRADEENMKIKKNEEAKEFKNKMKNGLFAKNGPEVISKYIGPFTKCVFDSYRLKSFWQSTLLNLLMLERNGGKSTGGRRTETGTQTDNKTETNTNNTDKQTDLGTHSDMPNLDKWAKTGTNKQTDLATNLDMPNSDKLKHTDLRTTNNRNRQNSDNPTKDAIEKEDTTQKKTNSDHKQKPNLESSPDQTAQTKPKQTTEESADETDEGNLGTLDKVNETSKSGGKNDVKEPSQKRARNKSTIEELMKDHSVLFTRSNSGRSNSGRFSMSSRSNSVDYGQGYVSLKDQMAMEDQPKTHPSAAVAIKVEDETALGKKTPENFDNTLAFGEEALEVAELQSFSAFPELFSPKLESLLWDNKYNEADANALLSLPDDMKLYSEDEDMAQKDTTEQEILKMADRFLDDLNFKMNNKVEAFSQLYFTNNAYKKVFDLPEEQVQLLEKLREFNLNSMMKSKSKKITKANGKGKEKAANGQKAENEPKTL</sequence>
<feature type="region of interest" description="Disordered" evidence="9">
    <location>
        <begin position="1159"/>
        <end position="1185"/>
    </location>
</feature>
<feature type="compositionally biased region" description="Low complexity" evidence="9">
    <location>
        <begin position="2169"/>
        <end position="2187"/>
    </location>
</feature>
<feature type="compositionally biased region" description="Low complexity" evidence="9">
    <location>
        <begin position="1772"/>
        <end position="1784"/>
    </location>
</feature>
<dbReference type="GO" id="GO:0034220">
    <property type="term" value="P:monoatomic ion transmembrane transport"/>
    <property type="evidence" value="ECO:0007669"/>
    <property type="project" value="UniProtKB-KW"/>
</dbReference>
<feature type="compositionally biased region" description="Polar residues" evidence="9">
    <location>
        <begin position="2032"/>
        <end position="2041"/>
    </location>
</feature>
<feature type="compositionally biased region" description="Basic and acidic residues" evidence="9">
    <location>
        <begin position="2048"/>
        <end position="2057"/>
    </location>
</feature>
<gene>
    <name evidence="12" type="ORF">niasHT_024026</name>
</gene>
<dbReference type="EMBL" id="JBICBT010000696">
    <property type="protein sequence ID" value="KAL3104827.1"/>
    <property type="molecule type" value="Genomic_DNA"/>
</dbReference>
<feature type="region of interest" description="Disordered" evidence="9">
    <location>
        <begin position="1524"/>
        <end position="1556"/>
    </location>
</feature>
<feature type="compositionally biased region" description="Basic and acidic residues" evidence="9">
    <location>
        <begin position="2154"/>
        <end position="2164"/>
    </location>
</feature>
<feature type="compositionally biased region" description="Basic and acidic residues" evidence="9">
    <location>
        <begin position="2138"/>
        <end position="2147"/>
    </location>
</feature>
<feature type="transmembrane region" description="Helical" evidence="10">
    <location>
        <begin position="257"/>
        <end position="275"/>
    </location>
</feature>
<accession>A0ABD2KPE7</accession>
<comment type="similarity">
    <text evidence="8">Belongs to the two pore domain potassium channel (TC 1.A.1.8) family.</text>
</comment>
<evidence type="ECO:0000256" key="1">
    <source>
        <dbReference type="ARBA" id="ARBA00004141"/>
    </source>
</evidence>
<feature type="region of interest" description="Disordered" evidence="9">
    <location>
        <begin position="619"/>
        <end position="645"/>
    </location>
</feature>
<feature type="transmembrane region" description="Helical" evidence="10">
    <location>
        <begin position="418"/>
        <end position="435"/>
    </location>
</feature>
<evidence type="ECO:0000256" key="10">
    <source>
        <dbReference type="SAM" id="Phobius"/>
    </source>
</evidence>
<keyword evidence="6 10" id="KW-0472">Membrane</keyword>
<dbReference type="PANTHER" id="PTHR11003">
    <property type="entry name" value="POTASSIUM CHANNEL, SUBFAMILY K"/>
    <property type="match status" value="1"/>
</dbReference>
<proteinExistence type="inferred from homology"/>
<evidence type="ECO:0000259" key="11">
    <source>
        <dbReference type="Pfam" id="PF07885"/>
    </source>
</evidence>
<evidence type="ECO:0000256" key="8">
    <source>
        <dbReference type="RuleBase" id="RU003857"/>
    </source>
</evidence>
<feature type="region of interest" description="Disordered" evidence="9">
    <location>
        <begin position="2367"/>
        <end position="2396"/>
    </location>
</feature>
<feature type="transmembrane region" description="Helical" evidence="10">
    <location>
        <begin position="295"/>
        <end position="310"/>
    </location>
</feature>
<dbReference type="PRINTS" id="PR01333">
    <property type="entry name" value="2POREKCHANEL"/>
</dbReference>
<feature type="region of interest" description="Disordered" evidence="9">
    <location>
        <begin position="1723"/>
        <end position="1814"/>
    </location>
</feature>
<feature type="compositionally biased region" description="Basic and acidic residues" evidence="9">
    <location>
        <begin position="330"/>
        <end position="339"/>
    </location>
</feature>
<dbReference type="PANTHER" id="PTHR11003:SF110">
    <property type="entry name" value="POTASSIUM CHANNEL DOMAIN-CONTAINING PROTEIN"/>
    <property type="match status" value="1"/>
</dbReference>
<feature type="transmembrane region" description="Helical" evidence="10">
    <location>
        <begin position="226"/>
        <end position="245"/>
    </location>
</feature>
<feature type="compositionally biased region" description="Polar residues" evidence="9">
    <location>
        <begin position="1001"/>
        <end position="1011"/>
    </location>
</feature>
<keyword evidence="7 8" id="KW-0407">Ion channel</keyword>
<keyword evidence="3 8" id="KW-0812">Transmembrane</keyword>
<dbReference type="Gene3D" id="1.10.287.70">
    <property type="match status" value="1"/>
</dbReference>
<feature type="compositionally biased region" description="Basic and acidic residues" evidence="9">
    <location>
        <begin position="2378"/>
        <end position="2396"/>
    </location>
</feature>
<feature type="compositionally biased region" description="Polar residues" evidence="9">
    <location>
        <begin position="2058"/>
        <end position="2070"/>
    </location>
</feature>
<feature type="compositionally biased region" description="Pro residues" evidence="9">
    <location>
        <begin position="1162"/>
        <end position="1185"/>
    </location>
</feature>
<evidence type="ECO:0000256" key="5">
    <source>
        <dbReference type="ARBA" id="ARBA00023065"/>
    </source>
</evidence>
<feature type="compositionally biased region" description="Polar residues" evidence="9">
    <location>
        <begin position="1731"/>
        <end position="1764"/>
    </location>
</feature>
<dbReference type="Pfam" id="PF07885">
    <property type="entry name" value="Ion_trans_2"/>
    <property type="match status" value="2"/>
</dbReference>
<evidence type="ECO:0000256" key="3">
    <source>
        <dbReference type="ARBA" id="ARBA00022692"/>
    </source>
</evidence>
<feature type="compositionally biased region" description="Low complexity" evidence="9">
    <location>
        <begin position="1106"/>
        <end position="1121"/>
    </location>
</feature>
<evidence type="ECO:0000256" key="6">
    <source>
        <dbReference type="ARBA" id="ARBA00023136"/>
    </source>
</evidence>
<feature type="region of interest" description="Disordered" evidence="9">
    <location>
        <begin position="985"/>
        <end position="1011"/>
    </location>
</feature>
<dbReference type="InterPro" id="IPR013099">
    <property type="entry name" value="K_chnl_dom"/>
</dbReference>
<keyword evidence="5 8" id="KW-0406">Ion transport</keyword>
<reference evidence="12 13" key="1">
    <citation type="submission" date="2024-10" db="EMBL/GenBank/DDBJ databases">
        <authorList>
            <person name="Kim D."/>
        </authorList>
    </citation>
    <scope>NUCLEOTIDE SEQUENCE [LARGE SCALE GENOMIC DNA]</scope>
    <source>
        <strain evidence="12">BH-2024</strain>
    </source>
</reference>
<evidence type="ECO:0000256" key="7">
    <source>
        <dbReference type="ARBA" id="ARBA00023303"/>
    </source>
</evidence>
<feature type="transmembrane region" description="Helical" evidence="10">
    <location>
        <begin position="442"/>
        <end position="468"/>
    </location>
</feature>
<feature type="domain" description="Potassium channel" evidence="11">
    <location>
        <begin position="395"/>
        <end position="466"/>
    </location>
</feature>
<feature type="compositionally biased region" description="Basic and acidic residues" evidence="9">
    <location>
        <begin position="2071"/>
        <end position="2094"/>
    </location>
</feature>
<keyword evidence="13" id="KW-1185">Reference proteome</keyword>
<feature type="region of interest" description="Disordered" evidence="9">
    <location>
        <begin position="1984"/>
        <end position="2187"/>
    </location>
</feature>
<organism evidence="12 13">
    <name type="scientific">Heterodera trifolii</name>
    <dbReference type="NCBI Taxonomy" id="157864"/>
    <lineage>
        <taxon>Eukaryota</taxon>
        <taxon>Metazoa</taxon>
        <taxon>Ecdysozoa</taxon>
        <taxon>Nematoda</taxon>
        <taxon>Chromadorea</taxon>
        <taxon>Rhabditida</taxon>
        <taxon>Tylenchina</taxon>
        <taxon>Tylenchomorpha</taxon>
        <taxon>Tylenchoidea</taxon>
        <taxon>Heteroderidae</taxon>
        <taxon>Heteroderinae</taxon>
        <taxon>Heterodera</taxon>
    </lineage>
</organism>
<keyword evidence="2 8" id="KW-0813">Transport</keyword>
<feature type="domain" description="Potassium channel" evidence="11">
    <location>
        <begin position="225"/>
        <end position="282"/>
    </location>
</feature>
<feature type="compositionally biased region" description="Acidic residues" evidence="9">
    <location>
        <begin position="340"/>
        <end position="356"/>
    </location>
</feature>
<evidence type="ECO:0000256" key="4">
    <source>
        <dbReference type="ARBA" id="ARBA00022989"/>
    </source>
</evidence>
<protein>
    <recommendedName>
        <fullName evidence="11">Potassium channel domain-containing protein</fullName>
    </recommendedName>
</protein>
<feature type="compositionally biased region" description="Low complexity" evidence="9">
    <location>
        <begin position="1528"/>
        <end position="1555"/>
    </location>
</feature>
<feature type="region of interest" description="Disordered" evidence="9">
    <location>
        <begin position="1091"/>
        <end position="1144"/>
    </location>
</feature>
<feature type="compositionally biased region" description="Low complexity" evidence="9">
    <location>
        <begin position="1645"/>
        <end position="1660"/>
    </location>
</feature>
<evidence type="ECO:0000256" key="9">
    <source>
        <dbReference type="SAM" id="MobiDB-lite"/>
    </source>
</evidence>
<feature type="compositionally biased region" description="Polar residues" evidence="9">
    <location>
        <begin position="2095"/>
        <end position="2109"/>
    </location>
</feature>
<dbReference type="SUPFAM" id="SSF81324">
    <property type="entry name" value="Voltage-gated potassium channels"/>
    <property type="match status" value="2"/>
</dbReference>
<feature type="compositionally biased region" description="Low complexity" evidence="9">
    <location>
        <begin position="630"/>
        <end position="645"/>
    </location>
</feature>
<keyword evidence="4 10" id="KW-1133">Transmembrane helix</keyword>
<dbReference type="InterPro" id="IPR003280">
    <property type="entry name" value="2pore_dom_K_chnl"/>
</dbReference>
<dbReference type="GO" id="GO:0016020">
    <property type="term" value="C:membrane"/>
    <property type="evidence" value="ECO:0007669"/>
    <property type="project" value="UniProtKB-SubCell"/>
</dbReference>